<dbReference type="Pfam" id="PF00528">
    <property type="entry name" value="BPD_transp_1"/>
    <property type="match status" value="1"/>
</dbReference>
<keyword evidence="2 7" id="KW-0813">Transport</keyword>
<dbReference type="EMBL" id="QQBB01000024">
    <property type="protein sequence ID" value="RDI50314.1"/>
    <property type="molecule type" value="Genomic_DNA"/>
</dbReference>
<dbReference type="PANTHER" id="PTHR30151">
    <property type="entry name" value="ALKANE SULFONATE ABC TRANSPORTER-RELATED, MEMBRANE SUBUNIT"/>
    <property type="match status" value="1"/>
</dbReference>
<dbReference type="CDD" id="cd06261">
    <property type="entry name" value="TM_PBP2"/>
    <property type="match status" value="1"/>
</dbReference>
<name>A0A370H2H5_9HYPH</name>
<dbReference type="Proteomes" id="UP000254925">
    <property type="component" value="Unassembled WGS sequence"/>
</dbReference>
<comment type="caution">
    <text evidence="9">The sequence shown here is derived from an EMBL/GenBank/DDBJ whole genome shotgun (WGS) entry which is preliminary data.</text>
</comment>
<dbReference type="AlphaFoldDB" id="A0A370H2H5"/>
<dbReference type="PANTHER" id="PTHR30151:SF20">
    <property type="entry name" value="ABC TRANSPORTER PERMEASE PROTEIN HI_0355-RELATED"/>
    <property type="match status" value="1"/>
</dbReference>
<comment type="subcellular location">
    <subcellularLocation>
        <location evidence="1 7">Cell membrane</location>
        <topology evidence="1 7">Multi-pass membrane protein</topology>
    </subcellularLocation>
</comment>
<dbReference type="InterPro" id="IPR035906">
    <property type="entry name" value="MetI-like_sf"/>
</dbReference>
<organism evidence="9 10">
    <name type="scientific">Microvirga subterranea</name>
    <dbReference type="NCBI Taxonomy" id="186651"/>
    <lineage>
        <taxon>Bacteria</taxon>
        <taxon>Pseudomonadati</taxon>
        <taxon>Pseudomonadota</taxon>
        <taxon>Alphaproteobacteria</taxon>
        <taxon>Hyphomicrobiales</taxon>
        <taxon>Methylobacteriaceae</taxon>
        <taxon>Microvirga</taxon>
    </lineage>
</organism>
<evidence type="ECO:0000256" key="3">
    <source>
        <dbReference type="ARBA" id="ARBA00022475"/>
    </source>
</evidence>
<evidence type="ECO:0000256" key="1">
    <source>
        <dbReference type="ARBA" id="ARBA00004651"/>
    </source>
</evidence>
<feature type="domain" description="ABC transmembrane type-1" evidence="8">
    <location>
        <begin position="57"/>
        <end position="241"/>
    </location>
</feature>
<accession>A0A370H2H5</accession>
<dbReference type="SUPFAM" id="SSF161098">
    <property type="entry name" value="MetI-like"/>
    <property type="match status" value="1"/>
</dbReference>
<protein>
    <submittedName>
        <fullName evidence="9">NitT/TauT family transport system permease protein</fullName>
    </submittedName>
</protein>
<evidence type="ECO:0000256" key="7">
    <source>
        <dbReference type="RuleBase" id="RU363032"/>
    </source>
</evidence>
<evidence type="ECO:0000313" key="9">
    <source>
        <dbReference type="EMBL" id="RDI50314.1"/>
    </source>
</evidence>
<dbReference type="InterPro" id="IPR000515">
    <property type="entry name" value="MetI-like"/>
</dbReference>
<feature type="transmembrane region" description="Helical" evidence="7">
    <location>
        <begin position="123"/>
        <end position="142"/>
    </location>
</feature>
<keyword evidence="4 7" id="KW-0812">Transmembrane</keyword>
<dbReference type="GO" id="GO:0055085">
    <property type="term" value="P:transmembrane transport"/>
    <property type="evidence" value="ECO:0007669"/>
    <property type="project" value="InterPro"/>
</dbReference>
<keyword evidence="5 7" id="KW-1133">Transmembrane helix</keyword>
<sequence>MRGLWRILETVLAIAAIIAAWELYTRFYDVPDFLLPSPVSVWNALVEAAKGPLFGHLFYTVSILTLGYAVGVLLGGMSGLLLAKSARIERWLSGPILFLQTAPKIALAPLFVIWFGLGITSKLILIVSLVFFPVLIATLVGIRSVDRRLHDLAQVLHLSPWQRFRRIEFPAALPEMFIGLRVGAVQAVVGAILAEWMAGKQGLGYLMTFATATYKTPLLFAAVIVTALLGIVVYQIIELLERRLLSWRNQP</sequence>
<proteinExistence type="inferred from homology"/>
<keyword evidence="3" id="KW-1003">Cell membrane</keyword>
<gene>
    <name evidence="9" type="ORF">DES45_1244</name>
</gene>
<evidence type="ECO:0000313" key="10">
    <source>
        <dbReference type="Proteomes" id="UP000254925"/>
    </source>
</evidence>
<dbReference type="Gene3D" id="1.10.3720.10">
    <property type="entry name" value="MetI-like"/>
    <property type="match status" value="1"/>
</dbReference>
<evidence type="ECO:0000256" key="2">
    <source>
        <dbReference type="ARBA" id="ARBA00022448"/>
    </source>
</evidence>
<evidence type="ECO:0000259" key="8">
    <source>
        <dbReference type="PROSITE" id="PS50928"/>
    </source>
</evidence>
<feature type="transmembrane region" description="Helical" evidence="7">
    <location>
        <begin position="57"/>
        <end position="83"/>
    </location>
</feature>
<evidence type="ECO:0000256" key="6">
    <source>
        <dbReference type="ARBA" id="ARBA00023136"/>
    </source>
</evidence>
<feature type="transmembrane region" description="Helical" evidence="7">
    <location>
        <begin position="176"/>
        <end position="198"/>
    </location>
</feature>
<evidence type="ECO:0000256" key="4">
    <source>
        <dbReference type="ARBA" id="ARBA00022692"/>
    </source>
</evidence>
<feature type="transmembrane region" description="Helical" evidence="7">
    <location>
        <begin position="95"/>
        <end position="117"/>
    </location>
</feature>
<keyword evidence="10" id="KW-1185">Reference proteome</keyword>
<feature type="transmembrane region" description="Helical" evidence="7">
    <location>
        <begin position="7"/>
        <end position="24"/>
    </location>
</feature>
<dbReference type="PROSITE" id="PS50928">
    <property type="entry name" value="ABC_TM1"/>
    <property type="match status" value="1"/>
</dbReference>
<comment type="similarity">
    <text evidence="7">Belongs to the binding-protein-dependent transport system permease family.</text>
</comment>
<dbReference type="GO" id="GO:0005886">
    <property type="term" value="C:plasma membrane"/>
    <property type="evidence" value="ECO:0007669"/>
    <property type="project" value="UniProtKB-SubCell"/>
</dbReference>
<keyword evidence="6 7" id="KW-0472">Membrane</keyword>
<feature type="transmembrane region" description="Helical" evidence="7">
    <location>
        <begin position="218"/>
        <end position="240"/>
    </location>
</feature>
<dbReference type="OrthoDB" id="9786495at2"/>
<reference evidence="9 10" key="1">
    <citation type="submission" date="2018-07" db="EMBL/GenBank/DDBJ databases">
        <title>Genomic Encyclopedia of Type Strains, Phase IV (KMG-IV): sequencing the most valuable type-strain genomes for metagenomic binning, comparative biology and taxonomic classification.</title>
        <authorList>
            <person name="Goeker M."/>
        </authorList>
    </citation>
    <scope>NUCLEOTIDE SEQUENCE [LARGE SCALE GENOMIC DNA]</scope>
    <source>
        <strain evidence="9 10">DSM 14364</strain>
    </source>
</reference>
<evidence type="ECO:0000256" key="5">
    <source>
        <dbReference type="ARBA" id="ARBA00022989"/>
    </source>
</evidence>